<accession>A0ABM1JUJ0</accession>
<dbReference type="Gene3D" id="1.10.238.10">
    <property type="entry name" value="EF-hand"/>
    <property type="match status" value="1"/>
</dbReference>
<keyword evidence="4 5" id="KW-0106">Calcium</keyword>
<dbReference type="RefSeq" id="XP_015265127.1">
    <property type="nucleotide sequence ID" value="XM_015409641.1"/>
</dbReference>
<evidence type="ECO:0000256" key="1">
    <source>
        <dbReference type="ARBA" id="ARBA00007323"/>
    </source>
</evidence>
<dbReference type="InterPro" id="IPR011992">
    <property type="entry name" value="EF-hand-dom_pair"/>
</dbReference>
<comment type="similarity">
    <text evidence="1 5">Belongs to the S-100 family.</text>
</comment>
<evidence type="ECO:0000256" key="6">
    <source>
        <dbReference type="SAM" id="MobiDB-lite"/>
    </source>
</evidence>
<dbReference type="PANTHER" id="PTHR11639:SF77">
    <property type="entry name" value="PROTEIN S100-A12"/>
    <property type="match status" value="1"/>
</dbReference>
<evidence type="ECO:0000313" key="9">
    <source>
        <dbReference type="RefSeq" id="XP_015265127.1"/>
    </source>
</evidence>
<organism evidence="8 9">
    <name type="scientific">Gekko japonicus</name>
    <name type="common">Schlegel's Japanese gecko</name>
    <dbReference type="NCBI Taxonomy" id="146911"/>
    <lineage>
        <taxon>Eukaryota</taxon>
        <taxon>Metazoa</taxon>
        <taxon>Chordata</taxon>
        <taxon>Craniata</taxon>
        <taxon>Vertebrata</taxon>
        <taxon>Euteleostomi</taxon>
        <taxon>Lepidosauria</taxon>
        <taxon>Squamata</taxon>
        <taxon>Bifurcata</taxon>
        <taxon>Gekkota</taxon>
        <taxon>Gekkonidae</taxon>
        <taxon>Gekkoninae</taxon>
        <taxon>Gekko</taxon>
    </lineage>
</organism>
<feature type="domain" description="EF-hand" evidence="7">
    <location>
        <begin position="49"/>
        <end position="84"/>
    </location>
</feature>
<evidence type="ECO:0000256" key="3">
    <source>
        <dbReference type="ARBA" id="ARBA00022737"/>
    </source>
</evidence>
<protein>
    <recommendedName>
        <fullName evidence="5">Protein S100</fullName>
    </recommendedName>
    <alternativeName>
        <fullName evidence="5">S100 calcium-binding protein</fullName>
    </alternativeName>
</protein>
<evidence type="ECO:0000313" key="8">
    <source>
        <dbReference type="Proteomes" id="UP000694871"/>
    </source>
</evidence>
<proteinExistence type="inferred from homology"/>
<dbReference type="InterPro" id="IPR001751">
    <property type="entry name" value="S100/CaBP7/8-like_CS"/>
</dbReference>
<feature type="compositionally biased region" description="Gly residues" evidence="6">
    <location>
        <begin position="97"/>
        <end position="117"/>
    </location>
</feature>
<dbReference type="PROSITE" id="PS00303">
    <property type="entry name" value="S100_CABP"/>
    <property type="match status" value="1"/>
</dbReference>
<sequence>MAQTEMEKHCEGIINGFHKFSIRVDHHDMLSIGELKQLLEQQLPTYLKKNKDAAKVLMEELDKDKNKQLDFAEFMGVITRVLIFSHDNIHKKEKEPGTGGHGHGHSHGPGQGHGHGH</sequence>
<dbReference type="Proteomes" id="UP000694871">
    <property type="component" value="Unplaced"/>
</dbReference>
<dbReference type="InterPro" id="IPR002048">
    <property type="entry name" value="EF_hand_dom"/>
</dbReference>
<name>A0ABM1JUJ0_GEKJA</name>
<gene>
    <name evidence="9" type="primary">LOC107109066</name>
</gene>
<dbReference type="GeneID" id="107109066"/>
<evidence type="ECO:0000259" key="7">
    <source>
        <dbReference type="PROSITE" id="PS50222"/>
    </source>
</evidence>
<feature type="region of interest" description="Disordered" evidence="6">
    <location>
        <begin position="89"/>
        <end position="117"/>
    </location>
</feature>
<dbReference type="Pfam" id="PF01023">
    <property type="entry name" value="S_100"/>
    <property type="match status" value="1"/>
</dbReference>
<dbReference type="PROSITE" id="PS50222">
    <property type="entry name" value="EF_HAND_2"/>
    <property type="match status" value="1"/>
</dbReference>
<dbReference type="PANTHER" id="PTHR11639">
    <property type="entry name" value="S100 CALCIUM-BINDING PROTEIN"/>
    <property type="match status" value="1"/>
</dbReference>
<dbReference type="SMART" id="SM01394">
    <property type="entry name" value="S_100"/>
    <property type="match status" value="1"/>
</dbReference>
<dbReference type="InterPro" id="IPR018247">
    <property type="entry name" value="EF_Hand_1_Ca_BS"/>
</dbReference>
<dbReference type="InterPro" id="IPR013787">
    <property type="entry name" value="S100_Ca-bd_sub"/>
</dbReference>
<reference evidence="9" key="1">
    <citation type="submission" date="2025-08" db="UniProtKB">
        <authorList>
            <consortium name="RefSeq"/>
        </authorList>
    </citation>
    <scope>IDENTIFICATION</scope>
</reference>
<dbReference type="PROSITE" id="PS00018">
    <property type="entry name" value="EF_HAND_1"/>
    <property type="match status" value="1"/>
</dbReference>
<evidence type="ECO:0000256" key="4">
    <source>
        <dbReference type="ARBA" id="ARBA00022837"/>
    </source>
</evidence>
<evidence type="ECO:0000256" key="5">
    <source>
        <dbReference type="RuleBase" id="RU361184"/>
    </source>
</evidence>
<keyword evidence="2 5" id="KW-0479">Metal-binding</keyword>
<dbReference type="SUPFAM" id="SSF47473">
    <property type="entry name" value="EF-hand"/>
    <property type="match status" value="1"/>
</dbReference>
<keyword evidence="3" id="KW-0677">Repeat</keyword>
<evidence type="ECO:0000256" key="2">
    <source>
        <dbReference type="ARBA" id="ARBA00022723"/>
    </source>
</evidence>
<keyword evidence="8" id="KW-1185">Reference proteome</keyword>